<gene>
    <name evidence="1" type="ORF">J2T23_004004</name>
</gene>
<dbReference type="Pfam" id="PF18143">
    <property type="entry name" value="HAD_SAK_2"/>
    <property type="match status" value="1"/>
</dbReference>
<organism evidence="1 2">
    <name type="scientific">Pseudarthrobacter niigatensis</name>
    <dbReference type="NCBI Taxonomy" id="369935"/>
    <lineage>
        <taxon>Bacteria</taxon>
        <taxon>Bacillati</taxon>
        <taxon>Actinomycetota</taxon>
        <taxon>Actinomycetes</taxon>
        <taxon>Micrococcales</taxon>
        <taxon>Micrococcaceae</taxon>
        <taxon>Pseudarthrobacter</taxon>
    </lineage>
</organism>
<keyword evidence="2" id="KW-1185">Reference proteome</keyword>
<comment type="caution">
    <text evidence="1">The sequence shown here is derived from an EMBL/GenBank/DDBJ whole genome shotgun (WGS) entry which is preliminary data.</text>
</comment>
<protein>
    <submittedName>
        <fullName evidence="1">Uncharacterized protein</fullName>
    </submittedName>
</protein>
<dbReference type="RefSeq" id="WP_307362929.1">
    <property type="nucleotide sequence ID" value="NZ_JAUSTB010000027.1"/>
</dbReference>
<reference evidence="1 2" key="1">
    <citation type="submission" date="2023-07" db="EMBL/GenBank/DDBJ databases">
        <title>Sorghum-associated microbial communities from plants grown in Nebraska, USA.</title>
        <authorList>
            <person name="Schachtman D."/>
        </authorList>
    </citation>
    <scope>NUCLEOTIDE SEQUENCE [LARGE SCALE GENOMIC DNA]</scope>
    <source>
        <strain evidence="1 2">DS1001</strain>
    </source>
</reference>
<dbReference type="EMBL" id="JAUSTB010000027">
    <property type="protein sequence ID" value="MDQ0148075.1"/>
    <property type="molecule type" value="Genomic_DNA"/>
</dbReference>
<accession>A0AAJ1WHR5</accession>
<sequence length="165" mass="17980">MKLLILLDIDGVLNPKTIQGDGDPSVELSDAKAALVLRLAAKGRIAWASTSPPEVVAALEERVQLEQEPLRVTITPKPGDDEQPTPKLRSVARWLDRMDAAGEADWDAVAWIDDVLGPDVHEWAHNYSRPVLLEKPNPDEGLTEAHVVAVQVFLNEDVGVEGTTP</sequence>
<dbReference type="AlphaFoldDB" id="A0AAJ1WHR5"/>
<dbReference type="Proteomes" id="UP001239267">
    <property type="component" value="Unassembled WGS sequence"/>
</dbReference>
<proteinExistence type="predicted"/>
<evidence type="ECO:0000313" key="2">
    <source>
        <dbReference type="Proteomes" id="UP001239267"/>
    </source>
</evidence>
<name>A0AAJ1WHR5_9MICC</name>
<evidence type="ECO:0000313" key="1">
    <source>
        <dbReference type="EMBL" id="MDQ0148075.1"/>
    </source>
</evidence>